<comment type="caution">
    <text evidence="1">The sequence shown here is derived from an EMBL/GenBank/DDBJ whole genome shotgun (WGS) entry which is preliminary data.</text>
</comment>
<gene>
    <name evidence="1" type="ORF">GETHLI_29160</name>
</gene>
<dbReference type="InterPro" id="IPR027417">
    <property type="entry name" value="P-loop_NTPase"/>
</dbReference>
<accession>A0ABQ5QK78</accession>
<keyword evidence="2" id="KW-1185">Reference proteome</keyword>
<evidence type="ECO:0000313" key="1">
    <source>
        <dbReference type="EMBL" id="GLH74414.1"/>
    </source>
</evidence>
<evidence type="ECO:0008006" key="3">
    <source>
        <dbReference type="Google" id="ProtNLM"/>
    </source>
</evidence>
<reference evidence="1 2" key="1">
    <citation type="journal article" date="2023" name="Antonie Van Leeuwenhoek">
        <title>Mesoterricola silvestris gen. nov., sp. nov., Mesoterricola sediminis sp. nov., Geothrix oryzae sp. nov., Geothrix edaphica sp. nov., Geothrix rubra sp. nov., and Geothrix limicola sp. nov., six novel members of Acidobacteriota isolated from soils.</title>
        <authorList>
            <person name="Itoh H."/>
            <person name="Sugisawa Y."/>
            <person name="Mise K."/>
            <person name="Xu Z."/>
            <person name="Kuniyasu M."/>
            <person name="Ushijima N."/>
            <person name="Kawano K."/>
            <person name="Kobayashi E."/>
            <person name="Shiratori Y."/>
            <person name="Masuda Y."/>
            <person name="Senoo K."/>
        </authorList>
    </citation>
    <scope>NUCLEOTIDE SEQUENCE [LARGE SCALE GENOMIC DNA]</scope>
    <source>
        <strain evidence="1 2">Red804</strain>
    </source>
</reference>
<dbReference type="EMBL" id="BSDE01000006">
    <property type="protein sequence ID" value="GLH74414.1"/>
    <property type="molecule type" value="Genomic_DNA"/>
</dbReference>
<organism evidence="1 2">
    <name type="scientific">Geothrix limicola</name>
    <dbReference type="NCBI Taxonomy" id="2927978"/>
    <lineage>
        <taxon>Bacteria</taxon>
        <taxon>Pseudomonadati</taxon>
        <taxon>Acidobacteriota</taxon>
        <taxon>Holophagae</taxon>
        <taxon>Holophagales</taxon>
        <taxon>Holophagaceae</taxon>
        <taxon>Geothrix</taxon>
    </lineage>
</organism>
<dbReference type="Proteomes" id="UP001165069">
    <property type="component" value="Unassembled WGS sequence"/>
</dbReference>
<protein>
    <recommendedName>
        <fullName evidence="3">DUF1611 domain-containing protein</fullName>
    </recommendedName>
</protein>
<dbReference type="RefSeq" id="WP_285576691.1">
    <property type="nucleotide sequence ID" value="NZ_BSDE01000006.1"/>
</dbReference>
<dbReference type="SUPFAM" id="SSF52540">
    <property type="entry name" value="P-loop containing nucleoside triphosphate hydrolases"/>
    <property type="match status" value="1"/>
</dbReference>
<dbReference type="Gene3D" id="3.40.50.300">
    <property type="entry name" value="P-loop containing nucleotide triphosphate hydrolases"/>
    <property type="match status" value="1"/>
</dbReference>
<sequence>MTMRIHVDKIASVTRNLRLGRTLTLSPEVLLEEGSVIACRVRGEKTTYNQLEDPHGRMSTLHDGDILVGALGHRNALQGYEGVMPASLKPGDTVNLLNMGGVIGQCLSHNPDVGKPFELEVLGQVLVFPEFQSRAGQPAHVRMGALKGTGLSAHCPVIYVAGTCMNAGKTAAACATIRQLSRAGYRVGACKLTGVSLMRDALAMRDYGAEVALDFTDAGIVCTDAGSAAGVSHVIFSELAAHGVDVIVAETGDGIMGEYGVQAILQDPDLKALSGVFILCANDPVGVAGAVSHLKSAFGIQADLIAGPATDNRVGERFVATLGLPARNARADADALGKFVLDLVAPKVAAKA</sequence>
<evidence type="ECO:0000313" key="2">
    <source>
        <dbReference type="Proteomes" id="UP001165069"/>
    </source>
</evidence>
<proteinExistence type="predicted"/>
<name>A0ABQ5QK78_9BACT</name>
<dbReference type="CDD" id="cd01983">
    <property type="entry name" value="SIMIBI"/>
    <property type="match status" value="1"/>
</dbReference>